<dbReference type="InterPro" id="IPR011060">
    <property type="entry name" value="RibuloseP-bd_barrel"/>
</dbReference>
<evidence type="ECO:0000256" key="8">
    <source>
        <dbReference type="ARBA" id="ARBA00022723"/>
    </source>
</evidence>
<dbReference type="GO" id="GO:0006163">
    <property type="term" value="P:purine nucleotide metabolic process"/>
    <property type="evidence" value="ECO:0007669"/>
    <property type="project" value="UniProtKB-ARBA"/>
</dbReference>
<keyword evidence="16" id="KW-1185">Reference proteome</keyword>
<dbReference type="EMBL" id="CDMY01000198">
    <property type="protein sequence ID" value="CEL93920.1"/>
    <property type="molecule type" value="Genomic_DNA"/>
</dbReference>
<keyword evidence="12" id="KW-0413">Isomerase</keyword>
<evidence type="ECO:0000256" key="13">
    <source>
        <dbReference type="ARBA" id="ARBA00023277"/>
    </source>
</evidence>
<comment type="catalytic activity">
    <reaction evidence="1">
        <text>D-ribulose 5-phosphate = D-xylulose 5-phosphate</text>
        <dbReference type="Rhea" id="RHEA:13677"/>
        <dbReference type="ChEBI" id="CHEBI:57737"/>
        <dbReference type="ChEBI" id="CHEBI:58121"/>
        <dbReference type="EC" id="5.1.3.1"/>
    </reaction>
</comment>
<dbReference type="SUPFAM" id="SSF51366">
    <property type="entry name" value="Ribulose-phoshate binding barrel"/>
    <property type="match status" value="1"/>
</dbReference>
<dbReference type="FunFam" id="3.20.20.70:FF:000191">
    <property type="entry name" value="ribulose-phosphate 3-epimerase isoform X2"/>
    <property type="match status" value="1"/>
</dbReference>
<evidence type="ECO:0000256" key="1">
    <source>
        <dbReference type="ARBA" id="ARBA00001782"/>
    </source>
</evidence>
<name>A0A0G4EEW6_VITBC</name>
<gene>
    <name evidence="15" type="ORF">Vbra_11456</name>
</gene>
<evidence type="ECO:0000256" key="5">
    <source>
        <dbReference type="ARBA" id="ARBA00009541"/>
    </source>
</evidence>
<evidence type="ECO:0000256" key="3">
    <source>
        <dbReference type="ARBA" id="ARBA00001947"/>
    </source>
</evidence>
<evidence type="ECO:0000256" key="7">
    <source>
        <dbReference type="ARBA" id="ARBA00013188"/>
    </source>
</evidence>
<dbReference type="GO" id="GO:0004750">
    <property type="term" value="F:D-ribulose-phosphate 3-epimerase activity"/>
    <property type="evidence" value="ECO:0007669"/>
    <property type="project" value="UniProtKB-EC"/>
</dbReference>
<evidence type="ECO:0000313" key="16">
    <source>
        <dbReference type="Proteomes" id="UP000041254"/>
    </source>
</evidence>
<dbReference type="GO" id="GO:0046496">
    <property type="term" value="P:nicotinamide nucleotide metabolic process"/>
    <property type="evidence" value="ECO:0007669"/>
    <property type="project" value="UniProtKB-ARBA"/>
</dbReference>
<evidence type="ECO:0000256" key="14">
    <source>
        <dbReference type="ARBA" id="ARBA00057323"/>
    </source>
</evidence>
<dbReference type="OrthoDB" id="1927044at2759"/>
<evidence type="ECO:0000256" key="12">
    <source>
        <dbReference type="ARBA" id="ARBA00023235"/>
    </source>
</evidence>
<dbReference type="GO" id="GO:0005975">
    <property type="term" value="P:carbohydrate metabolic process"/>
    <property type="evidence" value="ECO:0007669"/>
    <property type="project" value="InterPro"/>
</dbReference>
<dbReference type="CDD" id="cd00429">
    <property type="entry name" value="RPE"/>
    <property type="match status" value="1"/>
</dbReference>
<dbReference type="GO" id="GO:0046872">
    <property type="term" value="F:metal ion binding"/>
    <property type="evidence" value="ECO:0007669"/>
    <property type="project" value="UniProtKB-KW"/>
</dbReference>
<evidence type="ECO:0000256" key="6">
    <source>
        <dbReference type="ARBA" id="ARBA00011738"/>
    </source>
</evidence>
<comment type="similarity">
    <text evidence="5">Belongs to the ribulose-phosphate 3-epimerase family.</text>
</comment>
<sequence>MSANLRVAKANFWSLGEDLSAAVAGGAPWLHFSVQDGRMVPKISFGSPVIKSLRKRLPNTVFDVKLGVIEPEHRVAEFIDAGADILSVHPEATLQLPAVLNAIEEAGCAPGVVVNPGTQLSSIEHVLEHVDVVVIMLVNPGWGGPKYMRGALEKIRRLRLMCAERGVSPWIEVDGGVSPKNAGELIAAGANALVAGGSVFSAADKRQAIQELMQRPGVWV</sequence>
<dbReference type="GO" id="GO:0006091">
    <property type="term" value="P:generation of precursor metabolites and energy"/>
    <property type="evidence" value="ECO:0007669"/>
    <property type="project" value="UniProtKB-ARBA"/>
</dbReference>
<dbReference type="AlphaFoldDB" id="A0A0G4EEW6"/>
<dbReference type="Pfam" id="PF00834">
    <property type="entry name" value="Ribul_P_3_epim"/>
    <property type="match status" value="1"/>
</dbReference>
<proteinExistence type="inferred from homology"/>
<evidence type="ECO:0000256" key="11">
    <source>
        <dbReference type="ARBA" id="ARBA00023211"/>
    </source>
</evidence>
<protein>
    <recommendedName>
        <fullName evidence="7">ribulose-phosphate 3-epimerase</fullName>
        <ecNumber evidence="7">5.1.3.1</ecNumber>
    </recommendedName>
</protein>
<dbReference type="PANTHER" id="PTHR11749">
    <property type="entry name" value="RIBULOSE-5-PHOSPHATE-3-EPIMERASE"/>
    <property type="match status" value="1"/>
</dbReference>
<evidence type="ECO:0000256" key="4">
    <source>
        <dbReference type="ARBA" id="ARBA00001954"/>
    </source>
</evidence>
<dbReference type="InterPro" id="IPR000056">
    <property type="entry name" value="Ribul_P_3_epim-like"/>
</dbReference>
<reference evidence="15 16" key="1">
    <citation type="submission" date="2014-11" db="EMBL/GenBank/DDBJ databases">
        <authorList>
            <person name="Zhu J."/>
            <person name="Qi W."/>
            <person name="Song R."/>
        </authorList>
    </citation>
    <scope>NUCLEOTIDE SEQUENCE [LARGE SCALE GENOMIC DNA]</scope>
</reference>
<accession>A0A0G4EEW6</accession>
<dbReference type="InterPro" id="IPR013785">
    <property type="entry name" value="Aldolase_TIM"/>
</dbReference>
<keyword evidence="8" id="KW-0479">Metal-binding</keyword>
<evidence type="ECO:0000256" key="9">
    <source>
        <dbReference type="ARBA" id="ARBA00022833"/>
    </source>
</evidence>
<evidence type="ECO:0000256" key="10">
    <source>
        <dbReference type="ARBA" id="ARBA00023004"/>
    </source>
</evidence>
<dbReference type="STRING" id="1169540.A0A0G4EEW6"/>
<dbReference type="VEuPathDB" id="CryptoDB:Vbra_11456"/>
<dbReference type="PhylomeDB" id="A0A0G4EEW6"/>
<keyword evidence="11" id="KW-0464">Manganese</keyword>
<dbReference type="Proteomes" id="UP000041254">
    <property type="component" value="Unassembled WGS sequence"/>
</dbReference>
<comment type="cofactor">
    <cofactor evidence="3">
        <name>Zn(2+)</name>
        <dbReference type="ChEBI" id="CHEBI:29105"/>
    </cofactor>
</comment>
<evidence type="ECO:0000313" key="15">
    <source>
        <dbReference type="EMBL" id="CEL93920.1"/>
    </source>
</evidence>
<comment type="function">
    <text evidence="14">Catalyzes the reversible epimerization of D-ribulose 5-phosphate to D-xylulose 5-phosphate.</text>
</comment>
<dbReference type="EC" id="5.1.3.1" evidence="7"/>
<comment type="cofactor">
    <cofactor evidence="4">
        <name>Fe(2+)</name>
        <dbReference type="ChEBI" id="CHEBI:29033"/>
    </cofactor>
</comment>
<keyword evidence="10" id="KW-0408">Iron</keyword>
<keyword evidence="13" id="KW-0119">Carbohydrate metabolism</keyword>
<organism evidence="15 16">
    <name type="scientific">Vitrella brassicaformis (strain CCMP3155)</name>
    <dbReference type="NCBI Taxonomy" id="1169540"/>
    <lineage>
        <taxon>Eukaryota</taxon>
        <taxon>Sar</taxon>
        <taxon>Alveolata</taxon>
        <taxon>Colpodellida</taxon>
        <taxon>Vitrellaceae</taxon>
        <taxon>Vitrella</taxon>
    </lineage>
</organism>
<dbReference type="Gene3D" id="3.20.20.70">
    <property type="entry name" value="Aldolase class I"/>
    <property type="match status" value="1"/>
</dbReference>
<dbReference type="OMA" id="HSAKVFD"/>
<comment type="subunit">
    <text evidence="6">Homodimer.</text>
</comment>
<evidence type="ECO:0000256" key="2">
    <source>
        <dbReference type="ARBA" id="ARBA00001936"/>
    </source>
</evidence>
<comment type="cofactor">
    <cofactor evidence="2">
        <name>Mn(2+)</name>
        <dbReference type="ChEBI" id="CHEBI:29035"/>
    </cofactor>
</comment>
<dbReference type="InParanoid" id="A0A0G4EEW6"/>
<keyword evidence="9" id="KW-0862">Zinc</keyword>
<dbReference type="GO" id="GO:1901135">
    <property type="term" value="P:carbohydrate derivative metabolic process"/>
    <property type="evidence" value="ECO:0007669"/>
    <property type="project" value="UniProtKB-ARBA"/>
</dbReference>